<dbReference type="Proteomes" id="UP001242480">
    <property type="component" value="Unassembled WGS sequence"/>
</dbReference>
<dbReference type="SUPFAM" id="SSF48498">
    <property type="entry name" value="Tetracyclin repressor-like, C-terminal domain"/>
    <property type="match status" value="1"/>
</dbReference>
<keyword evidence="5" id="KW-1185">Reference proteome</keyword>
<dbReference type="Pfam" id="PF17937">
    <property type="entry name" value="TetR_C_28"/>
    <property type="match status" value="1"/>
</dbReference>
<dbReference type="PRINTS" id="PR00455">
    <property type="entry name" value="HTHTETR"/>
</dbReference>
<proteinExistence type="predicted"/>
<feature type="domain" description="HTH tetR-type" evidence="3">
    <location>
        <begin position="12"/>
        <end position="72"/>
    </location>
</feature>
<dbReference type="InterPro" id="IPR041479">
    <property type="entry name" value="TetR_CgmR_C"/>
</dbReference>
<dbReference type="InterPro" id="IPR001647">
    <property type="entry name" value="HTH_TetR"/>
</dbReference>
<reference evidence="4 5" key="1">
    <citation type="submission" date="2023-07" db="EMBL/GenBank/DDBJ databases">
        <title>Genomic Encyclopedia of Type Strains, Phase IV (KMG-IV): sequencing the most valuable type-strain genomes for metagenomic binning, comparative biology and taxonomic classification.</title>
        <authorList>
            <person name="Goeker M."/>
        </authorList>
    </citation>
    <scope>NUCLEOTIDE SEQUENCE [LARGE SCALE GENOMIC DNA]</scope>
    <source>
        <strain evidence="4 5">DSM 19619</strain>
    </source>
</reference>
<dbReference type="InterPro" id="IPR009057">
    <property type="entry name" value="Homeodomain-like_sf"/>
</dbReference>
<keyword evidence="1 2" id="KW-0238">DNA-binding</keyword>
<accession>A0ABU0J1B3</accession>
<feature type="DNA-binding region" description="H-T-H motif" evidence="2">
    <location>
        <begin position="35"/>
        <end position="54"/>
    </location>
</feature>
<dbReference type="InterPro" id="IPR050109">
    <property type="entry name" value="HTH-type_TetR-like_transc_reg"/>
</dbReference>
<evidence type="ECO:0000256" key="2">
    <source>
        <dbReference type="PROSITE-ProRule" id="PRU00335"/>
    </source>
</evidence>
<dbReference type="SUPFAM" id="SSF46689">
    <property type="entry name" value="Homeodomain-like"/>
    <property type="match status" value="1"/>
</dbReference>
<dbReference type="Gene3D" id="1.10.357.10">
    <property type="entry name" value="Tetracycline Repressor, domain 2"/>
    <property type="match status" value="1"/>
</dbReference>
<dbReference type="EMBL" id="JAUSVX010000001">
    <property type="protein sequence ID" value="MDQ0467114.1"/>
    <property type="molecule type" value="Genomic_DNA"/>
</dbReference>
<gene>
    <name evidence="4" type="ORF">QO011_000109</name>
</gene>
<dbReference type="Pfam" id="PF00440">
    <property type="entry name" value="TetR_N"/>
    <property type="match status" value="1"/>
</dbReference>
<dbReference type="PROSITE" id="PS50977">
    <property type="entry name" value="HTH_TETR_2"/>
    <property type="match status" value="1"/>
</dbReference>
<evidence type="ECO:0000259" key="3">
    <source>
        <dbReference type="PROSITE" id="PS50977"/>
    </source>
</evidence>
<dbReference type="PANTHER" id="PTHR30055">
    <property type="entry name" value="HTH-TYPE TRANSCRIPTIONAL REGULATOR RUTR"/>
    <property type="match status" value="1"/>
</dbReference>
<evidence type="ECO:0000313" key="4">
    <source>
        <dbReference type="EMBL" id="MDQ0467114.1"/>
    </source>
</evidence>
<dbReference type="PANTHER" id="PTHR30055:SF148">
    <property type="entry name" value="TETR-FAMILY TRANSCRIPTIONAL REGULATOR"/>
    <property type="match status" value="1"/>
</dbReference>
<sequence length="192" mass="21116">MTLAHHRPKQPDLLRQQVLAAAVRLAVEKGAEAVTLDAVARRAGVSKGGLQHHFPGKRALIDALFDRMWQRFSAELAAEMAADPEPRGRAARAYIQVGTRGLPDEEGDFWRAALTLMLADPTLRERWSAWVRQAWQADLAAEADVTTLLVCRLAADGLWLSDLAGYDAVPPARRADVVQALVAMTYAKETPR</sequence>
<dbReference type="RefSeq" id="WP_307266347.1">
    <property type="nucleotide sequence ID" value="NZ_JAUSVX010000001.1"/>
</dbReference>
<name>A0ABU0J1B3_9HYPH</name>
<protein>
    <submittedName>
        <fullName evidence="4">AcrR family transcriptional regulator</fullName>
    </submittedName>
</protein>
<evidence type="ECO:0000313" key="5">
    <source>
        <dbReference type="Proteomes" id="UP001242480"/>
    </source>
</evidence>
<comment type="caution">
    <text evidence="4">The sequence shown here is derived from an EMBL/GenBank/DDBJ whole genome shotgun (WGS) entry which is preliminary data.</text>
</comment>
<evidence type="ECO:0000256" key="1">
    <source>
        <dbReference type="ARBA" id="ARBA00023125"/>
    </source>
</evidence>
<dbReference type="InterPro" id="IPR036271">
    <property type="entry name" value="Tet_transcr_reg_TetR-rel_C_sf"/>
</dbReference>
<organism evidence="4 5">
    <name type="scientific">Labrys wisconsinensis</name>
    <dbReference type="NCBI Taxonomy" id="425677"/>
    <lineage>
        <taxon>Bacteria</taxon>
        <taxon>Pseudomonadati</taxon>
        <taxon>Pseudomonadota</taxon>
        <taxon>Alphaproteobacteria</taxon>
        <taxon>Hyphomicrobiales</taxon>
        <taxon>Xanthobacteraceae</taxon>
        <taxon>Labrys</taxon>
    </lineage>
</organism>